<dbReference type="PATRIC" id="fig|317.174.peg.5506"/>
<evidence type="ECO:0000313" key="2">
    <source>
        <dbReference type="Proteomes" id="UP000028643"/>
    </source>
</evidence>
<evidence type="ECO:0000313" key="1">
    <source>
        <dbReference type="EMBL" id="KFE45582.1"/>
    </source>
</evidence>
<accession>A0A085UQW9</accession>
<reference evidence="1 2" key="1">
    <citation type="submission" date="2014-07" db="EMBL/GenBank/DDBJ databases">
        <title>Draft Genome Sequences of Environmental Pseudomonas syringae strains.</title>
        <authorList>
            <person name="Baltrus D.A."/>
            <person name="Berge O."/>
            <person name="Morris C."/>
        </authorList>
    </citation>
    <scope>NUCLEOTIDE SEQUENCE [LARGE SCALE GENOMIC DNA]</scope>
    <source>
        <strain evidence="1 2">CEB003</strain>
    </source>
</reference>
<protein>
    <submittedName>
        <fullName evidence="1">Uncharacterized protein</fullName>
    </submittedName>
</protein>
<dbReference type="Proteomes" id="UP000028643">
    <property type="component" value="Unassembled WGS sequence"/>
</dbReference>
<dbReference type="AlphaFoldDB" id="A0A085UQW9"/>
<gene>
    <name evidence="1" type="ORF">IV02_26960</name>
</gene>
<sequence length="95" mass="10981">MFFRRRNIYATPCLFWTPRRALLIPTKEHLQIVGVIGEYAQACLPQKIAIEHLTTQIVMPILTESCRLRRAGQLKVTSAWVRYINNQPQSLMAKA</sequence>
<proteinExistence type="predicted"/>
<name>A0A085UQW9_PSESX</name>
<comment type="caution">
    <text evidence="1">The sequence shown here is derived from an EMBL/GenBank/DDBJ whole genome shotgun (WGS) entry which is preliminary data.</text>
</comment>
<organism evidence="1 2">
    <name type="scientific">Pseudomonas syringae</name>
    <dbReference type="NCBI Taxonomy" id="317"/>
    <lineage>
        <taxon>Bacteria</taxon>
        <taxon>Pseudomonadati</taxon>
        <taxon>Pseudomonadota</taxon>
        <taxon>Gammaproteobacteria</taxon>
        <taxon>Pseudomonadales</taxon>
        <taxon>Pseudomonadaceae</taxon>
        <taxon>Pseudomonas</taxon>
    </lineage>
</organism>
<dbReference type="EMBL" id="JPQT01000144">
    <property type="protein sequence ID" value="KFE45582.1"/>
    <property type="molecule type" value="Genomic_DNA"/>
</dbReference>